<evidence type="ECO:0000313" key="2">
    <source>
        <dbReference type="Proteomes" id="UP001367030"/>
    </source>
</evidence>
<keyword evidence="2" id="KW-1185">Reference proteome</keyword>
<organism evidence="1 2">
    <name type="scientific">Variovorax robiniae</name>
    <dbReference type="NCBI Taxonomy" id="1836199"/>
    <lineage>
        <taxon>Bacteria</taxon>
        <taxon>Pseudomonadati</taxon>
        <taxon>Pseudomonadota</taxon>
        <taxon>Betaproteobacteria</taxon>
        <taxon>Burkholderiales</taxon>
        <taxon>Comamonadaceae</taxon>
        <taxon>Variovorax</taxon>
    </lineage>
</organism>
<protein>
    <submittedName>
        <fullName evidence="1">Uncharacterized protein</fullName>
    </submittedName>
</protein>
<evidence type="ECO:0000313" key="1">
    <source>
        <dbReference type="EMBL" id="MEJ8859814.1"/>
    </source>
</evidence>
<reference evidence="1 2" key="1">
    <citation type="submission" date="2024-03" db="EMBL/GenBank/DDBJ databases">
        <title>Novel species of the genus Variovorax.</title>
        <authorList>
            <person name="Liu Q."/>
            <person name="Xin Y.-H."/>
        </authorList>
    </citation>
    <scope>NUCLEOTIDE SEQUENCE [LARGE SCALE GENOMIC DNA]</scope>
    <source>
        <strain evidence="1 2">KACC 18901</strain>
    </source>
</reference>
<sequence length="76" mass="8089">NTMRTARSMTSGENFGDFLILAPFSIEGASSKAGAVQSASVPSHLTSSKFARKLPFTTQHLANSAPVKSENFSQNQ</sequence>
<feature type="non-terminal residue" evidence="1">
    <location>
        <position position="1"/>
    </location>
</feature>
<dbReference type="EMBL" id="JBBKZS010000038">
    <property type="protein sequence ID" value="MEJ8859814.1"/>
    <property type="molecule type" value="Genomic_DNA"/>
</dbReference>
<proteinExistence type="predicted"/>
<dbReference type="Proteomes" id="UP001367030">
    <property type="component" value="Unassembled WGS sequence"/>
</dbReference>
<dbReference type="RefSeq" id="WP_340339849.1">
    <property type="nucleotide sequence ID" value="NZ_JBBKZS010000038.1"/>
</dbReference>
<comment type="caution">
    <text evidence="1">The sequence shown here is derived from an EMBL/GenBank/DDBJ whole genome shotgun (WGS) entry which is preliminary data.</text>
</comment>
<accession>A0ABU8XJD9</accession>
<name>A0ABU8XJD9_9BURK</name>
<gene>
    <name evidence="1" type="ORF">WKW79_35045</name>
</gene>